<dbReference type="InterPro" id="IPR036278">
    <property type="entry name" value="Sialidase_sf"/>
</dbReference>
<proteinExistence type="predicted"/>
<dbReference type="PANTHER" id="PTHR43752">
    <property type="entry name" value="BNR/ASP-BOX REPEAT FAMILY PROTEIN"/>
    <property type="match status" value="1"/>
</dbReference>
<dbReference type="Proteomes" id="UP001523565">
    <property type="component" value="Unassembled WGS sequence"/>
</dbReference>
<organism evidence="2 3">
    <name type="scientific">Ohessyouella blattaphilus</name>
    <dbReference type="NCBI Taxonomy" id="2949333"/>
    <lineage>
        <taxon>Bacteria</taxon>
        <taxon>Bacillati</taxon>
        <taxon>Bacillota</taxon>
        <taxon>Clostridia</taxon>
        <taxon>Lachnospirales</taxon>
        <taxon>Lachnospiraceae</taxon>
        <taxon>Ohessyouella</taxon>
    </lineage>
</organism>
<dbReference type="PANTHER" id="PTHR43752:SF2">
    <property type="entry name" value="BNR_ASP-BOX REPEAT FAMILY PROTEIN"/>
    <property type="match status" value="1"/>
</dbReference>
<evidence type="ECO:0000259" key="1">
    <source>
        <dbReference type="Pfam" id="PF13088"/>
    </source>
</evidence>
<protein>
    <submittedName>
        <fullName evidence="2">Glycoside hydrolase</fullName>
    </submittedName>
</protein>
<dbReference type="RefSeq" id="WP_262069411.1">
    <property type="nucleotide sequence ID" value="NZ_JAMXOC010000014.1"/>
</dbReference>
<dbReference type="SUPFAM" id="SSF50939">
    <property type="entry name" value="Sialidases"/>
    <property type="match status" value="1"/>
</dbReference>
<dbReference type="InterPro" id="IPR011040">
    <property type="entry name" value="Sialidase"/>
</dbReference>
<gene>
    <name evidence="2" type="ORF">NK118_09740</name>
</gene>
<dbReference type="Gene3D" id="2.120.10.10">
    <property type="match status" value="1"/>
</dbReference>
<name>A0ABT1EIK0_9FIRM</name>
<evidence type="ECO:0000313" key="3">
    <source>
        <dbReference type="Proteomes" id="UP001523565"/>
    </source>
</evidence>
<sequence length="386" mass="43735">MPNESTLTPAKIYVNAAEERFQDTYRRWQGIPSIEVSAKGRIFVNFYAGQDAEVGGNIMVLCISDDHGESFRSCATVIEHPDPEVRIYDPNLWITPHGILWMTYTQARGFNDGRSGVWLVTCDNPDADILSWSTPRRIANGIMMNKPTVSSKGEWLFPCAIWCDTSGSIPTERHGLENEQFSNVYASTDEGRTITLRGHADVPDRGFDEHMIVEKNDGTLWMLVRTLYGIGESFSTDGGYTWSHGQKSKIDGPCSRFHISRLKSGRLLLINHFNFKEQNSVEDIMNQGDVKAWKGRTHLTALLSEDDGKTWPYSLLLDERDEVSYPDAKEADDGYIYVTYDRQRITEREILMARFTEDDVLSGKLHSPDNKLKVLVNKALGQPNIK</sequence>
<keyword evidence="2" id="KW-0378">Hydrolase</keyword>
<dbReference type="CDD" id="cd15482">
    <property type="entry name" value="Sialidase_non-viral"/>
    <property type="match status" value="1"/>
</dbReference>
<reference evidence="2 3" key="1">
    <citation type="journal article" date="2022" name="Genome Biol. Evol.">
        <title>Host diet, physiology and behaviors set the stage for Lachnospiraceae cladogenesis.</title>
        <authorList>
            <person name="Vera-Ponce De Leon A."/>
            <person name="Schneider M."/>
            <person name="Jahnes B.C."/>
            <person name="Sadowski V."/>
            <person name="Camuy-Velez L.A."/>
            <person name="Duan J."/>
            <person name="Sabree Z.L."/>
        </authorList>
    </citation>
    <scope>NUCLEOTIDE SEQUENCE [LARGE SCALE GENOMIC DNA]</scope>
    <source>
        <strain evidence="2 3">PAL227</strain>
    </source>
</reference>
<dbReference type="EMBL" id="JAMZFV010000014">
    <property type="protein sequence ID" value="MCP1110531.1"/>
    <property type="molecule type" value="Genomic_DNA"/>
</dbReference>
<evidence type="ECO:0000313" key="2">
    <source>
        <dbReference type="EMBL" id="MCP1110531.1"/>
    </source>
</evidence>
<comment type="caution">
    <text evidence="2">The sequence shown here is derived from an EMBL/GenBank/DDBJ whole genome shotgun (WGS) entry which is preliminary data.</text>
</comment>
<feature type="domain" description="Sialidase" evidence="1">
    <location>
        <begin position="97"/>
        <end position="338"/>
    </location>
</feature>
<accession>A0ABT1EIK0</accession>
<dbReference type="GO" id="GO:0016787">
    <property type="term" value="F:hydrolase activity"/>
    <property type="evidence" value="ECO:0007669"/>
    <property type="project" value="UniProtKB-KW"/>
</dbReference>
<keyword evidence="3" id="KW-1185">Reference proteome</keyword>
<dbReference type="Pfam" id="PF13088">
    <property type="entry name" value="BNR_2"/>
    <property type="match status" value="1"/>
</dbReference>